<evidence type="ECO:0000313" key="1">
    <source>
        <dbReference type="EMBL" id="BCZ19776.1"/>
    </source>
</evidence>
<evidence type="ECO:0000313" key="2">
    <source>
        <dbReference type="Proteomes" id="UP000826146"/>
    </source>
</evidence>
<reference evidence="1 2" key="1">
    <citation type="submission" date="2021-07" db="EMBL/GenBank/DDBJ databases">
        <title>Novel Helicobacter sp. Isolated from a cat.</title>
        <authorList>
            <person name="Rimbara E."/>
            <person name="Suzuki M."/>
        </authorList>
    </citation>
    <scope>NUCLEOTIDE SEQUENCE [LARGE SCALE GENOMIC DNA]</scope>
    <source>
        <strain evidence="2">NHP19-012</strain>
    </source>
</reference>
<protein>
    <submittedName>
        <fullName evidence="1">Uncharacterized protein</fullName>
    </submittedName>
</protein>
<accession>A0ABM7SHD9</accession>
<keyword evidence="2" id="KW-1185">Reference proteome</keyword>
<organism evidence="1 2">
    <name type="scientific">Helicobacter gastrofelis</name>
    <dbReference type="NCBI Taxonomy" id="2849642"/>
    <lineage>
        <taxon>Bacteria</taxon>
        <taxon>Pseudomonadati</taxon>
        <taxon>Campylobacterota</taxon>
        <taxon>Epsilonproteobacteria</taxon>
        <taxon>Campylobacterales</taxon>
        <taxon>Helicobacteraceae</taxon>
        <taxon>Helicobacter</taxon>
    </lineage>
</organism>
<proteinExistence type="predicted"/>
<sequence length="65" mass="7146">MQDVFDIVFKIQPRAAIGDDLPGVNEFIRTGGGFFLFKNHPRASVQLIDHNPLNSINNKGSAIGH</sequence>
<dbReference type="EMBL" id="AP024819">
    <property type="protein sequence ID" value="BCZ19776.1"/>
    <property type="molecule type" value="Genomic_DNA"/>
</dbReference>
<gene>
    <name evidence="1" type="ORF">NHP190012_14180</name>
</gene>
<name>A0ABM7SHD9_9HELI</name>
<dbReference type="Proteomes" id="UP000826146">
    <property type="component" value="Chromosome"/>
</dbReference>